<dbReference type="AlphaFoldDB" id="A0A6A6REL5"/>
<evidence type="ECO:0000256" key="3">
    <source>
        <dbReference type="ARBA" id="ARBA00023002"/>
    </source>
</evidence>
<comment type="similarity">
    <text evidence="1">Belongs to the zinc-containing alcohol dehydrogenase family.</text>
</comment>
<dbReference type="SUPFAM" id="SSF50129">
    <property type="entry name" value="GroES-like"/>
    <property type="match status" value="1"/>
</dbReference>
<dbReference type="InterPro" id="IPR020843">
    <property type="entry name" value="ER"/>
</dbReference>
<dbReference type="PANTHER" id="PTHR45348:SF2">
    <property type="entry name" value="ZINC-TYPE ALCOHOL DEHYDROGENASE-LIKE PROTEIN C2E1P3.01"/>
    <property type="match status" value="1"/>
</dbReference>
<dbReference type="Proteomes" id="UP000799750">
    <property type="component" value="Unassembled WGS sequence"/>
</dbReference>
<evidence type="ECO:0000313" key="5">
    <source>
        <dbReference type="EMBL" id="KAF2503205.1"/>
    </source>
</evidence>
<reference evidence="5" key="1">
    <citation type="journal article" date="2020" name="Stud. Mycol.">
        <title>101 Dothideomycetes genomes: a test case for predicting lifestyles and emergence of pathogens.</title>
        <authorList>
            <person name="Haridas S."/>
            <person name="Albert R."/>
            <person name="Binder M."/>
            <person name="Bloem J."/>
            <person name="Labutti K."/>
            <person name="Salamov A."/>
            <person name="Andreopoulos B."/>
            <person name="Baker S."/>
            <person name="Barry K."/>
            <person name="Bills G."/>
            <person name="Bluhm B."/>
            <person name="Cannon C."/>
            <person name="Castanera R."/>
            <person name="Culley D."/>
            <person name="Daum C."/>
            <person name="Ezra D."/>
            <person name="Gonzalez J."/>
            <person name="Henrissat B."/>
            <person name="Kuo A."/>
            <person name="Liang C."/>
            <person name="Lipzen A."/>
            <person name="Lutzoni F."/>
            <person name="Magnuson J."/>
            <person name="Mondo S."/>
            <person name="Nolan M."/>
            <person name="Ohm R."/>
            <person name="Pangilinan J."/>
            <person name="Park H.-J."/>
            <person name="Ramirez L."/>
            <person name="Alfaro M."/>
            <person name="Sun H."/>
            <person name="Tritt A."/>
            <person name="Yoshinaga Y."/>
            <person name="Zwiers L.-H."/>
            <person name="Turgeon B."/>
            <person name="Goodwin S."/>
            <person name="Spatafora J."/>
            <person name="Crous P."/>
            <person name="Grigoriev I."/>
        </authorList>
    </citation>
    <scope>NUCLEOTIDE SEQUENCE</scope>
    <source>
        <strain evidence="5">CBS 269.34</strain>
    </source>
</reference>
<dbReference type="OrthoDB" id="48317at2759"/>
<dbReference type="PANTHER" id="PTHR45348">
    <property type="entry name" value="HYPOTHETICAL OXIDOREDUCTASE (EUROFUNG)"/>
    <property type="match status" value="1"/>
</dbReference>
<feature type="domain" description="Enoyl reductase (ER)" evidence="4">
    <location>
        <begin position="9"/>
        <end position="342"/>
    </location>
</feature>
<dbReference type="SUPFAM" id="SSF51735">
    <property type="entry name" value="NAD(P)-binding Rossmann-fold domains"/>
    <property type="match status" value="1"/>
</dbReference>
<evidence type="ECO:0000259" key="4">
    <source>
        <dbReference type="SMART" id="SM00829"/>
    </source>
</evidence>
<proteinExistence type="inferred from homology"/>
<accession>A0A6A6REL5</accession>
<gene>
    <name evidence="5" type="ORF">BU16DRAFT_546232</name>
</gene>
<evidence type="ECO:0000256" key="2">
    <source>
        <dbReference type="ARBA" id="ARBA00011245"/>
    </source>
</evidence>
<name>A0A6A6REL5_9PEZI</name>
<organism evidence="5 6">
    <name type="scientific">Lophium mytilinum</name>
    <dbReference type="NCBI Taxonomy" id="390894"/>
    <lineage>
        <taxon>Eukaryota</taxon>
        <taxon>Fungi</taxon>
        <taxon>Dikarya</taxon>
        <taxon>Ascomycota</taxon>
        <taxon>Pezizomycotina</taxon>
        <taxon>Dothideomycetes</taxon>
        <taxon>Pleosporomycetidae</taxon>
        <taxon>Mytilinidiales</taxon>
        <taxon>Mytilinidiaceae</taxon>
        <taxon>Lophium</taxon>
    </lineage>
</organism>
<dbReference type="GO" id="GO:0016651">
    <property type="term" value="F:oxidoreductase activity, acting on NAD(P)H"/>
    <property type="evidence" value="ECO:0007669"/>
    <property type="project" value="InterPro"/>
</dbReference>
<dbReference type="SMART" id="SM00829">
    <property type="entry name" value="PKS_ER"/>
    <property type="match status" value="1"/>
</dbReference>
<dbReference type="Pfam" id="PF08240">
    <property type="entry name" value="ADH_N"/>
    <property type="match status" value="1"/>
</dbReference>
<dbReference type="InterPro" id="IPR013154">
    <property type="entry name" value="ADH-like_N"/>
</dbReference>
<evidence type="ECO:0000313" key="6">
    <source>
        <dbReference type="Proteomes" id="UP000799750"/>
    </source>
</evidence>
<dbReference type="InterPro" id="IPR047122">
    <property type="entry name" value="Trans-enoyl_RdTase-like"/>
</dbReference>
<dbReference type="InterPro" id="IPR011032">
    <property type="entry name" value="GroES-like_sf"/>
</dbReference>
<dbReference type="EMBL" id="MU004181">
    <property type="protein sequence ID" value="KAF2503205.1"/>
    <property type="molecule type" value="Genomic_DNA"/>
</dbReference>
<dbReference type="Gene3D" id="3.90.180.10">
    <property type="entry name" value="Medium-chain alcohol dehydrogenases, catalytic domain"/>
    <property type="match status" value="1"/>
</dbReference>
<dbReference type="InterPro" id="IPR036291">
    <property type="entry name" value="NAD(P)-bd_dom_sf"/>
</dbReference>
<dbReference type="Gene3D" id="3.40.50.720">
    <property type="entry name" value="NAD(P)-binding Rossmann-like Domain"/>
    <property type="match status" value="1"/>
</dbReference>
<sequence>MSNKAAYLSSEKAHPFNVDDAPMPVPATHEVVIKNHAVAINPVDWKLQDWGGVLHSYPAILGSDVAGEVAAVGSAVEKFKIGDRVIADMDGLGTKKHSNAGFQLYSATTEKLVAKLPGSVSYADGAVLPLGLATAAAGLFQKSTLDLPFPQLDVKSNGKTLLVWGGSSSVGSCAIQLAIAAGFEVAATASSKNHDYLKDLGATHTFDQSNPNVVDEIVDVLKGKDFAGVFDAISTFETITLSAQVAGSSSLEGKRFVCTVRPSWTPLPEGLPENVKIGHAMQLDITANEVGKAVWGEWVTPALQKGLLRCKPSPRVIGHGLEKIQVGVDELRKGVSATKLVITL</sequence>
<evidence type="ECO:0000256" key="1">
    <source>
        <dbReference type="ARBA" id="ARBA00008072"/>
    </source>
</evidence>
<dbReference type="Pfam" id="PF00107">
    <property type="entry name" value="ADH_zinc_N"/>
    <property type="match status" value="1"/>
</dbReference>
<comment type="subunit">
    <text evidence="2">Monomer.</text>
</comment>
<keyword evidence="3" id="KW-0560">Oxidoreductase</keyword>
<dbReference type="CDD" id="cd08249">
    <property type="entry name" value="enoyl_reductase_like"/>
    <property type="match status" value="1"/>
</dbReference>
<dbReference type="InterPro" id="IPR013149">
    <property type="entry name" value="ADH-like_C"/>
</dbReference>
<protein>
    <submittedName>
        <fullName evidence="5">Quinone reductase</fullName>
    </submittedName>
</protein>
<keyword evidence="6" id="KW-1185">Reference proteome</keyword>